<gene>
    <name evidence="1" type="ORF">PSEBR_m1639</name>
</gene>
<accession>F2K5X6</accession>
<reference evidence="1 2" key="1">
    <citation type="journal article" date="2011" name="J. Bacteriol.">
        <title>Complete genome sequence of a beneficial plant root-associated bacterium, Pseudomonas brassicacearum.</title>
        <authorList>
            <person name="Ortet P."/>
            <person name="Barakat M."/>
            <person name="Lalaouna D."/>
            <person name="Fochesato S."/>
            <person name="Barbe V."/>
            <person name="Vacherie B."/>
            <person name="Santaella C."/>
            <person name="Heulin T."/>
            <person name="Achouak W."/>
        </authorList>
    </citation>
    <scope>NUCLEOTIDE SEQUENCE [LARGE SCALE GENOMIC DNA]</scope>
    <source>
        <strain evidence="1 2">NFM421</strain>
    </source>
</reference>
<evidence type="ECO:0000313" key="2">
    <source>
        <dbReference type="Proteomes" id="UP000006692"/>
    </source>
</evidence>
<dbReference type="KEGG" id="pba:PSEBR_m1639"/>
<proteinExistence type="predicted"/>
<protein>
    <submittedName>
        <fullName evidence="1">Uncharacterized protein</fullName>
    </submittedName>
</protein>
<reference key="2">
    <citation type="submission" date="2011-03" db="EMBL/GenBank/DDBJ databases">
        <title>Complete Genome Sequence of a beneficial plant roots-associated bacterium Pseudomonas brassicacearum.</title>
        <authorList>
            <person name="Ortet P."/>
            <person name="Barakat M."/>
            <person name="Lalaouna D."/>
            <person name="Fochesato S."/>
            <person name="Barbe V."/>
            <person name="Santaella C."/>
            <person name="Heulin T."/>
            <person name="Achouak W."/>
        </authorList>
    </citation>
    <scope>NUCLEOTIDE SEQUENCE</scope>
    <source>
        <strain>NFM421</strain>
    </source>
</reference>
<organism evidence="1 2">
    <name type="scientific">Pseudomonas brassicacearum (strain NFM421)</name>
    <dbReference type="NCBI Taxonomy" id="994484"/>
    <lineage>
        <taxon>Bacteria</taxon>
        <taxon>Pseudomonadati</taxon>
        <taxon>Pseudomonadota</taxon>
        <taxon>Gammaproteobacteria</taxon>
        <taxon>Pseudomonadales</taxon>
        <taxon>Pseudomonadaceae</taxon>
        <taxon>Pseudomonas</taxon>
    </lineage>
</organism>
<name>F2K5X6_PSEBN</name>
<sequence length="58" mass="6310">MGVEIRVMFKSSQAEGATLRLPANRQAHERLATVPCRVRRQSAVLQGKNPGAIDAHAD</sequence>
<evidence type="ECO:0000313" key="1">
    <source>
        <dbReference type="EMBL" id="AEA71703.1"/>
    </source>
</evidence>
<dbReference type="HOGENOM" id="CLU_2975863_0_0_6"/>
<dbReference type="Proteomes" id="UP000006692">
    <property type="component" value="Chromosome"/>
</dbReference>
<dbReference type="EMBL" id="CP002585">
    <property type="protein sequence ID" value="AEA71703.1"/>
    <property type="molecule type" value="Genomic_DNA"/>
</dbReference>
<dbReference type="AlphaFoldDB" id="F2K5X6"/>